<accession>A0ABY6LU19</accession>
<keyword evidence="2" id="KW-1185">Reference proteome</keyword>
<reference evidence="1 2" key="1">
    <citation type="submission" date="2022-03" db="EMBL/GenBank/DDBJ databases">
        <title>A chromosomal length assembly of Cordylochernes scorpioides.</title>
        <authorList>
            <person name="Zeh D."/>
            <person name="Zeh J."/>
        </authorList>
    </citation>
    <scope>NUCLEOTIDE SEQUENCE [LARGE SCALE GENOMIC DNA]</scope>
    <source>
        <strain evidence="1">IN4F17</strain>
        <tissue evidence="1">Whole Body</tissue>
    </source>
</reference>
<evidence type="ECO:0000313" key="1">
    <source>
        <dbReference type="EMBL" id="UYV83827.1"/>
    </source>
</evidence>
<dbReference type="Proteomes" id="UP001235939">
    <property type="component" value="Chromosome X"/>
</dbReference>
<name>A0ABY6LU19_9ARAC</name>
<organism evidence="1 2">
    <name type="scientific">Cordylochernes scorpioides</name>
    <dbReference type="NCBI Taxonomy" id="51811"/>
    <lineage>
        <taxon>Eukaryota</taxon>
        <taxon>Metazoa</taxon>
        <taxon>Ecdysozoa</taxon>
        <taxon>Arthropoda</taxon>
        <taxon>Chelicerata</taxon>
        <taxon>Arachnida</taxon>
        <taxon>Pseudoscorpiones</taxon>
        <taxon>Cheliferoidea</taxon>
        <taxon>Chernetidae</taxon>
        <taxon>Cordylochernes</taxon>
    </lineage>
</organism>
<proteinExistence type="predicted"/>
<sequence length="102" mass="11654">MAHGALLLCVNNESHKTPNLKIGDKVLYKIPYQSGQEPYTIIALPSPQTIEIDKPCQPENKRTTIVNISKIRLWEPVFEDTEENLKTIFPFQEEDLEQCLGT</sequence>
<dbReference type="EMBL" id="CP092886">
    <property type="protein sequence ID" value="UYV83827.1"/>
    <property type="molecule type" value="Genomic_DNA"/>
</dbReference>
<gene>
    <name evidence="1" type="ORF">LAZ67_X000325</name>
</gene>
<evidence type="ECO:0000313" key="2">
    <source>
        <dbReference type="Proteomes" id="UP001235939"/>
    </source>
</evidence>
<protein>
    <submittedName>
        <fullName evidence="1">Uncharacterized protein</fullName>
    </submittedName>
</protein>